<sequence length="570" mass="63242">MARLELSRIKPRRVNELFSKPEQARVIAHPVDRSFVRADYSSSGDARAIALLGDLLGNAARLGERITKDNNQELEEQGRRDALNSIQENGINKASSGVGFDKDSAKNSKGSVLTSLGLYSDKAYKKGFGGMVDEVNASRAISAAQAEVEAANYYVDTEDPQGNVMATYGKHIQDHFPKGDINNPYRDMDEQGKPILYKGATDKISNAINIGLAKTNEAYVQRARQKKTQILGEYIGMQIKNKPIDSSTLTSLIDSTFIDSGFEESKIAIGHLVYDNVIPRIEELINKEKYDDASKLVDVLENIKIDNIGAKDLITSKGIGQQESYGFKERTDILTSAIIKGKQDLAKKRDEKSKDGAYNQLVGLYTRLRKTIDPVERARLQNEMDAKISYAVSNGYIKGNEALTLLGKLEDNEENNAKSDANTLDVIYRTAESGNTDGAIEMAYNGHIQGKITSEDYDKAIRSFTDNDIMQLSASIVDNTSIGYKIQNEESTKNLLKMTTSLVLGRVDDFVREHKRKPNDQEYINIGIDVKNSIIKFSQGFNTAAEAQEKAVKDKETIKQNTKNNLNAFK</sequence>
<gene>
    <name evidence="1" type="ORF">ERS686654_00309</name>
</gene>
<keyword evidence="2" id="KW-1185">Reference proteome</keyword>
<comment type="caution">
    <text evidence="1">The sequence shown here is derived from an EMBL/GenBank/DDBJ whole genome shotgun (WGS) entry which is preliminary data.</text>
</comment>
<evidence type="ECO:0000313" key="2">
    <source>
        <dbReference type="Proteomes" id="UP000052237"/>
    </source>
</evidence>
<proteinExistence type="predicted"/>
<name>A0A0S4RCH4_CAMHY</name>
<dbReference type="RefSeq" id="WP_059434927.1">
    <property type="nucleotide sequence ID" value="NZ_FAVB01000001.1"/>
</dbReference>
<dbReference type="AlphaFoldDB" id="A0A0S4RCH4"/>
<accession>A0A0S4RCH4</accession>
<evidence type="ECO:0000313" key="1">
    <source>
        <dbReference type="EMBL" id="CUU71117.1"/>
    </source>
</evidence>
<organism evidence="1 2">
    <name type="scientific">Campylobacter hyointestinalis subsp. hyointestinalis</name>
    <dbReference type="NCBI Taxonomy" id="91352"/>
    <lineage>
        <taxon>Bacteria</taxon>
        <taxon>Pseudomonadati</taxon>
        <taxon>Campylobacterota</taxon>
        <taxon>Epsilonproteobacteria</taxon>
        <taxon>Campylobacterales</taxon>
        <taxon>Campylobacteraceae</taxon>
        <taxon>Campylobacter</taxon>
    </lineage>
</organism>
<dbReference type="Proteomes" id="UP000052237">
    <property type="component" value="Unassembled WGS sequence"/>
</dbReference>
<reference evidence="1 2" key="1">
    <citation type="submission" date="2015-11" db="EMBL/GenBank/DDBJ databases">
        <authorList>
            <consortium name="Pathogen Informatics"/>
        </authorList>
    </citation>
    <scope>NUCLEOTIDE SEQUENCE [LARGE SCALE GENOMIC DNA]</scope>
    <source>
        <strain evidence="1 2">006A-0059</strain>
    </source>
</reference>
<protein>
    <submittedName>
        <fullName evidence="1">Uncharacterized protein</fullName>
    </submittedName>
</protein>
<dbReference type="EMBL" id="FAVB01000001">
    <property type="protein sequence ID" value="CUU71117.1"/>
    <property type="molecule type" value="Genomic_DNA"/>
</dbReference>